<dbReference type="RefSeq" id="WP_155438223.1">
    <property type="nucleotide sequence ID" value="NZ_WNLA01000003.1"/>
</dbReference>
<comment type="caution">
    <text evidence="4">The sequence shown here is derived from an EMBL/GenBank/DDBJ whole genome shotgun (WGS) entry which is preliminary data.</text>
</comment>
<dbReference type="OrthoDB" id="8889669at2"/>
<dbReference type="PROSITE" id="PS50930">
    <property type="entry name" value="HTH_LYTTR"/>
    <property type="match status" value="1"/>
</dbReference>
<accession>A0A6L6PX57</accession>
<organism evidence="4 5">
    <name type="scientific">Pseudoduganella ginsengisoli</name>
    <dbReference type="NCBI Taxonomy" id="1462440"/>
    <lineage>
        <taxon>Bacteria</taxon>
        <taxon>Pseudomonadati</taxon>
        <taxon>Pseudomonadota</taxon>
        <taxon>Betaproteobacteria</taxon>
        <taxon>Burkholderiales</taxon>
        <taxon>Oxalobacteraceae</taxon>
        <taxon>Telluria group</taxon>
        <taxon>Pseudoduganella</taxon>
    </lineage>
</organism>
<evidence type="ECO:0000259" key="2">
    <source>
        <dbReference type="PROSITE" id="PS50110"/>
    </source>
</evidence>
<keyword evidence="1" id="KW-0597">Phosphoprotein</keyword>
<feature type="modified residue" description="4-aspartylphosphate" evidence="1">
    <location>
        <position position="60"/>
    </location>
</feature>
<protein>
    <submittedName>
        <fullName evidence="4">Response regulator</fullName>
    </submittedName>
</protein>
<gene>
    <name evidence="4" type="ORF">GM668_06905</name>
</gene>
<keyword evidence="5" id="KW-1185">Reference proteome</keyword>
<dbReference type="AlphaFoldDB" id="A0A6L6PX57"/>
<dbReference type="SMART" id="SM00448">
    <property type="entry name" value="REC"/>
    <property type="match status" value="1"/>
</dbReference>
<dbReference type="InterPro" id="IPR007492">
    <property type="entry name" value="LytTR_DNA-bd_dom"/>
</dbReference>
<dbReference type="GO" id="GO:0000156">
    <property type="term" value="F:phosphorelay response regulator activity"/>
    <property type="evidence" value="ECO:0007669"/>
    <property type="project" value="InterPro"/>
</dbReference>
<dbReference type="GO" id="GO:0003677">
    <property type="term" value="F:DNA binding"/>
    <property type="evidence" value="ECO:0007669"/>
    <property type="project" value="InterPro"/>
</dbReference>
<dbReference type="InterPro" id="IPR046947">
    <property type="entry name" value="LytR-like"/>
</dbReference>
<feature type="domain" description="Response regulatory" evidence="2">
    <location>
        <begin position="9"/>
        <end position="122"/>
    </location>
</feature>
<dbReference type="Gene3D" id="3.40.50.2300">
    <property type="match status" value="1"/>
</dbReference>
<dbReference type="InterPro" id="IPR011006">
    <property type="entry name" value="CheY-like_superfamily"/>
</dbReference>
<dbReference type="PANTHER" id="PTHR37299:SF1">
    <property type="entry name" value="STAGE 0 SPORULATION PROTEIN A HOMOLOG"/>
    <property type="match status" value="1"/>
</dbReference>
<evidence type="ECO:0000313" key="4">
    <source>
        <dbReference type="EMBL" id="MTW01816.1"/>
    </source>
</evidence>
<dbReference type="SMART" id="SM00850">
    <property type="entry name" value="LytTR"/>
    <property type="match status" value="1"/>
</dbReference>
<feature type="domain" description="HTH LytTR-type" evidence="3">
    <location>
        <begin position="151"/>
        <end position="256"/>
    </location>
</feature>
<evidence type="ECO:0000259" key="3">
    <source>
        <dbReference type="PROSITE" id="PS50930"/>
    </source>
</evidence>
<dbReference type="Pfam" id="PF00072">
    <property type="entry name" value="Response_reg"/>
    <property type="match status" value="1"/>
</dbReference>
<dbReference type="PANTHER" id="PTHR37299">
    <property type="entry name" value="TRANSCRIPTIONAL REGULATOR-RELATED"/>
    <property type="match status" value="1"/>
</dbReference>
<dbReference type="InterPro" id="IPR001789">
    <property type="entry name" value="Sig_transdc_resp-reg_receiver"/>
</dbReference>
<name>A0A6L6PX57_9BURK</name>
<evidence type="ECO:0000256" key="1">
    <source>
        <dbReference type="PROSITE-ProRule" id="PRU00169"/>
    </source>
</evidence>
<proteinExistence type="predicted"/>
<dbReference type="PROSITE" id="PS50110">
    <property type="entry name" value="RESPONSE_REGULATORY"/>
    <property type="match status" value="1"/>
</dbReference>
<dbReference type="Gene3D" id="2.40.50.1020">
    <property type="entry name" value="LytTr DNA-binding domain"/>
    <property type="match status" value="1"/>
</dbReference>
<dbReference type="EMBL" id="WNLA01000003">
    <property type="protein sequence ID" value="MTW01816.1"/>
    <property type="molecule type" value="Genomic_DNA"/>
</dbReference>
<sequence>MSGHRQPVRVLVADDETSARKRLLQLLAAEPDVAEIQEAANGRQAVDAIRSMAPSLVFLDVEMPELDGFGVIREVGLEHMPPTIFATAYDHYALAAFDANAMDYLLKPFDQERFSRAMAKARTWLGQSHAPERQARLGALLDTVAPRDDRLLVRTGESRQLVRMADILYVSAEGNYIRLHMHGKSLLMRERMVGILERLDPARFRRVHRSHIANFDHVVKLLPWFGGDSLLMMADGTRLTLSRVYREDALREWRAKC</sequence>
<dbReference type="Pfam" id="PF04397">
    <property type="entry name" value="LytTR"/>
    <property type="match status" value="1"/>
</dbReference>
<evidence type="ECO:0000313" key="5">
    <source>
        <dbReference type="Proteomes" id="UP000484015"/>
    </source>
</evidence>
<reference evidence="4 5" key="1">
    <citation type="submission" date="2019-11" db="EMBL/GenBank/DDBJ databases">
        <title>Type strains purchased from KCTC, JCM and DSMZ.</title>
        <authorList>
            <person name="Lu H."/>
        </authorList>
    </citation>
    <scope>NUCLEOTIDE SEQUENCE [LARGE SCALE GENOMIC DNA]</scope>
    <source>
        <strain evidence="4 5">KCTC 42409</strain>
    </source>
</reference>
<dbReference type="Proteomes" id="UP000484015">
    <property type="component" value="Unassembled WGS sequence"/>
</dbReference>
<dbReference type="SUPFAM" id="SSF52172">
    <property type="entry name" value="CheY-like"/>
    <property type="match status" value="1"/>
</dbReference>